<dbReference type="EMBL" id="CAJVPZ010024833">
    <property type="protein sequence ID" value="CAG8720379.1"/>
    <property type="molecule type" value="Genomic_DNA"/>
</dbReference>
<dbReference type="AlphaFoldDB" id="A0A9N9I4S2"/>
<reference evidence="1" key="1">
    <citation type="submission" date="2021-06" db="EMBL/GenBank/DDBJ databases">
        <authorList>
            <person name="Kallberg Y."/>
            <person name="Tangrot J."/>
            <person name="Rosling A."/>
        </authorList>
    </citation>
    <scope>NUCLEOTIDE SEQUENCE</scope>
    <source>
        <strain evidence="1">IN212</strain>
    </source>
</reference>
<evidence type="ECO:0000313" key="1">
    <source>
        <dbReference type="EMBL" id="CAG8720379.1"/>
    </source>
</evidence>
<evidence type="ECO:0000313" key="2">
    <source>
        <dbReference type="Proteomes" id="UP000789396"/>
    </source>
</evidence>
<gene>
    <name evidence="1" type="ORF">RFULGI_LOCUS11418</name>
</gene>
<feature type="non-terminal residue" evidence="1">
    <location>
        <position position="63"/>
    </location>
</feature>
<organism evidence="1 2">
    <name type="scientific">Racocetra fulgida</name>
    <dbReference type="NCBI Taxonomy" id="60492"/>
    <lineage>
        <taxon>Eukaryota</taxon>
        <taxon>Fungi</taxon>
        <taxon>Fungi incertae sedis</taxon>
        <taxon>Mucoromycota</taxon>
        <taxon>Glomeromycotina</taxon>
        <taxon>Glomeromycetes</taxon>
        <taxon>Diversisporales</taxon>
        <taxon>Gigasporaceae</taxon>
        <taxon>Racocetra</taxon>
    </lineage>
</organism>
<sequence length="63" mass="7256">PQKVLGSLLYTEEKEQIDLERFIQMLTNIKMAAKGTEPFPGTLLSLMRKQVRLPEKILQQLAE</sequence>
<feature type="non-terminal residue" evidence="1">
    <location>
        <position position="1"/>
    </location>
</feature>
<dbReference type="OrthoDB" id="2442170at2759"/>
<name>A0A9N9I4S2_9GLOM</name>
<dbReference type="Proteomes" id="UP000789396">
    <property type="component" value="Unassembled WGS sequence"/>
</dbReference>
<keyword evidence="2" id="KW-1185">Reference proteome</keyword>
<protein>
    <submittedName>
        <fullName evidence="1">14588_t:CDS:1</fullName>
    </submittedName>
</protein>
<accession>A0A9N9I4S2</accession>
<proteinExistence type="predicted"/>
<comment type="caution">
    <text evidence="1">The sequence shown here is derived from an EMBL/GenBank/DDBJ whole genome shotgun (WGS) entry which is preliminary data.</text>
</comment>